<sequence>MTQRPIIDAGPALNFLSINKAKLLIGVLGKLSAPEAVQEEVLRKAAQDGRFQAAEVAWKRLTPTYIEVLSDDPTDELARVVHRITAQPMQDRVKQSKDLGETMVIAHAVVAAETGAEVIVLIDDGRGAKTATSEKYRLDRMRTTDETVGSIRLVSTLTVLERAAGTTHIADKRDMRDIYQRLRDLDDGLPPIEKTGLLTTIRWKAGPQ</sequence>
<proteinExistence type="predicted"/>
<organism evidence="1 2">
    <name type="scientific">Actinoplanes sichuanensis</name>
    <dbReference type="NCBI Taxonomy" id="512349"/>
    <lineage>
        <taxon>Bacteria</taxon>
        <taxon>Bacillati</taxon>
        <taxon>Actinomycetota</taxon>
        <taxon>Actinomycetes</taxon>
        <taxon>Micromonosporales</taxon>
        <taxon>Micromonosporaceae</taxon>
        <taxon>Actinoplanes</taxon>
    </lineage>
</organism>
<accession>A0ABW4A130</accession>
<keyword evidence="2" id="KW-1185">Reference proteome</keyword>
<dbReference type="Proteomes" id="UP001597183">
    <property type="component" value="Unassembled WGS sequence"/>
</dbReference>
<dbReference type="RefSeq" id="WP_317791656.1">
    <property type="nucleotide sequence ID" value="NZ_AP028461.1"/>
</dbReference>
<evidence type="ECO:0000313" key="1">
    <source>
        <dbReference type="EMBL" id="MFD1364402.1"/>
    </source>
</evidence>
<gene>
    <name evidence="1" type="ORF">ACFQ5G_03475</name>
</gene>
<name>A0ABW4A130_9ACTN</name>
<reference evidence="2" key="1">
    <citation type="journal article" date="2019" name="Int. J. Syst. Evol. Microbiol.">
        <title>The Global Catalogue of Microorganisms (GCM) 10K type strain sequencing project: providing services to taxonomists for standard genome sequencing and annotation.</title>
        <authorList>
            <consortium name="The Broad Institute Genomics Platform"/>
            <consortium name="The Broad Institute Genome Sequencing Center for Infectious Disease"/>
            <person name="Wu L."/>
            <person name="Ma J."/>
        </authorList>
    </citation>
    <scope>NUCLEOTIDE SEQUENCE [LARGE SCALE GENOMIC DNA]</scope>
    <source>
        <strain evidence="2">CCM 7526</strain>
    </source>
</reference>
<protein>
    <recommendedName>
        <fullName evidence="3">PIN domain-containing protein</fullName>
    </recommendedName>
</protein>
<evidence type="ECO:0000313" key="2">
    <source>
        <dbReference type="Proteomes" id="UP001597183"/>
    </source>
</evidence>
<evidence type="ECO:0008006" key="3">
    <source>
        <dbReference type="Google" id="ProtNLM"/>
    </source>
</evidence>
<comment type="caution">
    <text evidence="1">The sequence shown here is derived from an EMBL/GenBank/DDBJ whole genome shotgun (WGS) entry which is preliminary data.</text>
</comment>
<dbReference type="EMBL" id="JBHTMK010000005">
    <property type="protein sequence ID" value="MFD1364402.1"/>
    <property type="molecule type" value="Genomic_DNA"/>
</dbReference>